<dbReference type="AlphaFoldDB" id="A0A644SUB6"/>
<feature type="transmembrane region" description="Helical" evidence="6">
    <location>
        <begin position="175"/>
        <end position="196"/>
    </location>
</feature>
<organism evidence="7">
    <name type="scientific">bioreactor metagenome</name>
    <dbReference type="NCBI Taxonomy" id="1076179"/>
    <lineage>
        <taxon>unclassified sequences</taxon>
        <taxon>metagenomes</taxon>
        <taxon>ecological metagenomes</taxon>
    </lineage>
</organism>
<gene>
    <name evidence="7" type="ORF">SDC9_03735</name>
</gene>
<feature type="transmembrane region" description="Helical" evidence="6">
    <location>
        <begin position="116"/>
        <end position="137"/>
    </location>
</feature>
<reference evidence="7" key="1">
    <citation type="submission" date="2019-08" db="EMBL/GenBank/DDBJ databases">
        <authorList>
            <person name="Kucharzyk K."/>
            <person name="Murdoch R.W."/>
            <person name="Higgins S."/>
            <person name="Loffler F."/>
        </authorList>
    </citation>
    <scope>NUCLEOTIDE SEQUENCE</scope>
</reference>
<dbReference type="Pfam" id="PF01594">
    <property type="entry name" value="AI-2E_transport"/>
    <property type="match status" value="1"/>
</dbReference>
<comment type="caution">
    <text evidence="7">The sequence shown here is derived from an EMBL/GenBank/DDBJ whole genome shotgun (WGS) entry which is preliminary data.</text>
</comment>
<keyword evidence="4 6" id="KW-1133">Transmembrane helix</keyword>
<evidence type="ECO:0000256" key="6">
    <source>
        <dbReference type="SAM" id="Phobius"/>
    </source>
</evidence>
<evidence type="ECO:0000256" key="4">
    <source>
        <dbReference type="ARBA" id="ARBA00022989"/>
    </source>
</evidence>
<feature type="transmembrane region" description="Helical" evidence="6">
    <location>
        <begin position="25"/>
        <end position="47"/>
    </location>
</feature>
<dbReference type="EMBL" id="VSSQ01000006">
    <property type="protein sequence ID" value="MPL58204.1"/>
    <property type="molecule type" value="Genomic_DNA"/>
</dbReference>
<protein>
    <submittedName>
        <fullName evidence="7">Sodium-lithium/proton antiporter</fullName>
    </submittedName>
</protein>
<name>A0A644SUB6_9ZZZZ</name>
<dbReference type="InterPro" id="IPR002549">
    <property type="entry name" value="AI-2E-like"/>
</dbReference>
<evidence type="ECO:0000256" key="2">
    <source>
        <dbReference type="ARBA" id="ARBA00009773"/>
    </source>
</evidence>
<evidence type="ECO:0000256" key="3">
    <source>
        <dbReference type="ARBA" id="ARBA00022692"/>
    </source>
</evidence>
<evidence type="ECO:0000256" key="5">
    <source>
        <dbReference type="ARBA" id="ARBA00023136"/>
    </source>
</evidence>
<dbReference type="PANTHER" id="PTHR21716">
    <property type="entry name" value="TRANSMEMBRANE PROTEIN"/>
    <property type="match status" value="1"/>
</dbReference>
<dbReference type="PANTHER" id="PTHR21716:SF4">
    <property type="entry name" value="TRANSMEMBRANE PROTEIN 245"/>
    <property type="match status" value="1"/>
</dbReference>
<keyword evidence="5 6" id="KW-0472">Membrane</keyword>
<evidence type="ECO:0000256" key="1">
    <source>
        <dbReference type="ARBA" id="ARBA00004141"/>
    </source>
</evidence>
<sequence length="321" mass="36019">MVILGIIIAYGLKPIKRKIESKIKYPSISIIISIIIVVIPLILLFAYTLSVTIDLSYTFINNNHNILNQISLNQATDIINGYIPVEMQSSTQSITSTLTELVNDILKLFFGYFIEFVKSLPFVMVQIFVLIFSIFYFSRDGHKIKSYVKAFIPENKHEFFGNMVKEIKTVLKSIFYGHFLTGFIIGVIATIGFFILGYPYALFLGILTGVCQLIPVIGPWPVYTTLFIYDIVSGNYVRGIIVLLFGFGLSLSDMYIRPTLSGKYVDIHPMILLLGFVAGPIVFGLIGFILGPLILGITYAVVKTYKNEKEKLTSEINGETI</sequence>
<proteinExistence type="inferred from homology"/>
<keyword evidence="3 6" id="KW-0812">Transmembrane</keyword>
<dbReference type="GO" id="GO:0016020">
    <property type="term" value="C:membrane"/>
    <property type="evidence" value="ECO:0007669"/>
    <property type="project" value="UniProtKB-SubCell"/>
</dbReference>
<evidence type="ECO:0000313" key="7">
    <source>
        <dbReference type="EMBL" id="MPL58204.1"/>
    </source>
</evidence>
<comment type="similarity">
    <text evidence="2">Belongs to the autoinducer-2 exporter (AI-2E) (TC 2.A.86) family.</text>
</comment>
<comment type="subcellular location">
    <subcellularLocation>
        <location evidence="1">Membrane</location>
        <topology evidence="1">Multi-pass membrane protein</topology>
    </subcellularLocation>
</comment>
<feature type="transmembrane region" description="Helical" evidence="6">
    <location>
        <begin position="202"/>
        <end position="223"/>
    </location>
</feature>
<feature type="transmembrane region" description="Helical" evidence="6">
    <location>
        <begin position="235"/>
        <end position="256"/>
    </location>
</feature>
<feature type="transmembrane region" description="Helical" evidence="6">
    <location>
        <begin position="276"/>
        <end position="302"/>
    </location>
</feature>
<accession>A0A644SUB6</accession>